<feature type="compositionally biased region" description="Basic and acidic residues" evidence="1">
    <location>
        <begin position="83"/>
        <end position="94"/>
    </location>
</feature>
<gene>
    <name evidence="2" type="ORF">DEO72_LG6g280</name>
</gene>
<feature type="region of interest" description="Disordered" evidence="1">
    <location>
        <begin position="37"/>
        <end position="129"/>
    </location>
</feature>
<organism evidence="2 3">
    <name type="scientific">Vigna unguiculata</name>
    <name type="common">Cowpea</name>
    <dbReference type="NCBI Taxonomy" id="3917"/>
    <lineage>
        <taxon>Eukaryota</taxon>
        <taxon>Viridiplantae</taxon>
        <taxon>Streptophyta</taxon>
        <taxon>Embryophyta</taxon>
        <taxon>Tracheophyta</taxon>
        <taxon>Spermatophyta</taxon>
        <taxon>Magnoliopsida</taxon>
        <taxon>eudicotyledons</taxon>
        <taxon>Gunneridae</taxon>
        <taxon>Pentapetalae</taxon>
        <taxon>rosids</taxon>
        <taxon>fabids</taxon>
        <taxon>Fabales</taxon>
        <taxon>Fabaceae</taxon>
        <taxon>Papilionoideae</taxon>
        <taxon>50 kb inversion clade</taxon>
        <taxon>NPAAA clade</taxon>
        <taxon>indigoferoid/millettioid clade</taxon>
        <taxon>Phaseoleae</taxon>
        <taxon>Vigna</taxon>
    </lineage>
</organism>
<evidence type="ECO:0000256" key="1">
    <source>
        <dbReference type="SAM" id="MobiDB-lite"/>
    </source>
</evidence>
<name>A0A4D6M5Y9_VIGUN</name>
<reference evidence="2 3" key="1">
    <citation type="submission" date="2019-04" db="EMBL/GenBank/DDBJ databases">
        <title>An improved genome assembly and genetic linkage map for asparagus bean, Vigna unguiculata ssp. sesquipedialis.</title>
        <authorList>
            <person name="Xia Q."/>
            <person name="Zhang R."/>
            <person name="Dong Y."/>
        </authorList>
    </citation>
    <scope>NUCLEOTIDE SEQUENCE [LARGE SCALE GENOMIC DNA]</scope>
    <source>
        <tissue evidence="2">Leaf</tissue>
    </source>
</reference>
<feature type="compositionally biased region" description="Basic and acidic residues" evidence="1">
    <location>
        <begin position="103"/>
        <end position="120"/>
    </location>
</feature>
<dbReference type="EMBL" id="CP039350">
    <property type="protein sequence ID" value="QCD95586.1"/>
    <property type="molecule type" value="Genomic_DNA"/>
</dbReference>
<dbReference type="AlphaFoldDB" id="A0A4D6M5Y9"/>
<protein>
    <submittedName>
        <fullName evidence="2">Uncharacterized protein</fullName>
    </submittedName>
</protein>
<proteinExistence type="predicted"/>
<accession>A0A4D6M5Y9</accession>
<keyword evidence="3" id="KW-1185">Reference proteome</keyword>
<sequence>MRTIRNKYYENKDEKGISNVEFEILLTQPHILDSLVELSNGLDNQDGSGRFDDQDGSGGPDDQDGPSGPDDPTRSGGLNNAHESGRTDDLDVRADSMTPNDLGMHDPNDLGMPDRPKDLARSGQPNDTN</sequence>
<evidence type="ECO:0000313" key="2">
    <source>
        <dbReference type="EMBL" id="QCD95586.1"/>
    </source>
</evidence>
<dbReference type="Proteomes" id="UP000501690">
    <property type="component" value="Linkage Group LG6"/>
</dbReference>
<evidence type="ECO:0000313" key="3">
    <source>
        <dbReference type="Proteomes" id="UP000501690"/>
    </source>
</evidence>